<dbReference type="AlphaFoldDB" id="A0AAQ4DQD3"/>
<evidence type="ECO:0000313" key="2">
    <source>
        <dbReference type="Proteomes" id="UP001321473"/>
    </source>
</evidence>
<evidence type="ECO:0000313" key="1">
    <source>
        <dbReference type="EMBL" id="KAK8764673.1"/>
    </source>
</evidence>
<organism evidence="1 2">
    <name type="scientific">Amblyomma americanum</name>
    <name type="common">Lone star tick</name>
    <dbReference type="NCBI Taxonomy" id="6943"/>
    <lineage>
        <taxon>Eukaryota</taxon>
        <taxon>Metazoa</taxon>
        <taxon>Ecdysozoa</taxon>
        <taxon>Arthropoda</taxon>
        <taxon>Chelicerata</taxon>
        <taxon>Arachnida</taxon>
        <taxon>Acari</taxon>
        <taxon>Parasitiformes</taxon>
        <taxon>Ixodida</taxon>
        <taxon>Ixodoidea</taxon>
        <taxon>Ixodidae</taxon>
        <taxon>Amblyomminae</taxon>
        <taxon>Amblyomma</taxon>
    </lineage>
</organism>
<sequence length="116" mass="12482">MVASVGDYLRWHAETGIPRGNGRGGSRFHSDGLYKAGFQPVDVNNCKMGVRRLETSYRGHSVTINCALLTGNKACQSPDANVGDEARRDEMLRNKTLGGTDTEMRKAVNIAGKGAA</sequence>
<proteinExistence type="predicted"/>
<protein>
    <submittedName>
        <fullName evidence="1">Uncharacterized protein</fullName>
    </submittedName>
</protein>
<dbReference type="EMBL" id="JARKHS020028117">
    <property type="protein sequence ID" value="KAK8764673.1"/>
    <property type="molecule type" value="Genomic_DNA"/>
</dbReference>
<keyword evidence="2" id="KW-1185">Reference proteome</keyword>
<dbReference type="Proteomes" id="UP001321473">
    <property type="component" value="Unassembled WGS sequence"/>
</dbReference>
<comment type="caution">
    <text evidence="1">The sequence shown here is derived from an EMBL/GenBank/DDBJ whole genome shotgun (WGS) entry which is preliminary data.</text>
</comment>
<accession>A0AAQ4DQD3</accession>
<reference evidence="1 2" key="1">
    <citation type="journal article" date="2023" name="Arcadia Sci">
        <title>De novo assembly of a long-read Amblyomma americanum tick genome.</title>
        <authorList>
            <person name="Chou S."/>
            <person name="Poskanzer K.E."/>
            <person name="Rollins M."/>
            <person name="Thuy-Boun P.S."/>
        </authorList>
    </citation>
    <scope>NUCLEOTIDE SEQUENCE [LARGE SCALE GENOMIC DNA]</scope>
    <source>
        <strain evidence="1">F_SG_1</strain>
        <tissue evidence="1">Salivary glands</tissue>
    </source>
</reference>
<gene>
    <name evidence="1" type="ORF">V5799_032718</name>
</gene>
<name>A0AAQ4DQD3_AMBAM</name>